<dbReference type="InterPro" id="IPR011009">
    <property type="entry name" value="Kinase-like_dom_sf"/>
</dbReference>
<keyword evidence="11" id="KW-0675">Receptor</keyword>
<dbReference type="Pfam" id="PF00560">
    <property type="entry name" value="LRR_1"/>
    <property type="match status" value="7"/>
</dbReference>
<dbReference type="SUPFAM" id="SSF52058">
    <property type="entry name" value="L domain-like"/>
    <property type="match status" value="2"/>
</dbReference>
<evidence type="ECO:0000256" key="2">
    <source>
        <dbReference type="ARBA" id="ARBA00022614"/>
    </source>
</evidence>
<dbReference type="FunFam" id="3.30.200.20:FF:000454">
    <property type="entry name" value="Leucine-rich repeat receptor-like tyrosine-protein kinase PXC3"/>
    <property type="match status" value="1"/>
</dbReference>
<dbReference type="InterPro" id="IPR001611">
    <property type="entry name" value="Leu-rich_rpt"/>
</dbReference>
<keyword evidence="10 13" id="KW-0472">Membrane</keyword>
<dbReference type="OrthoDB" id="676979at2759"/>
<dbReference type="Pfam" id="PF07714">
    <property type="entry name" value="PK_Tyr_Ser-Thr"/>
    <property type="match status" value="1"/>
</dbReference>
<evidence type="ECO:0000256" key="6">
    <source>
        <dbReference type="ARBA" id="ARBA00022737"/>
    </source>
</evidence>
<evidence type="ECO:0000256" key="7">
    <source>
        <dbReference type="ARBA" id="ARBA00022741"/>
    </source>
</evidence>
<dbReference type="InterPro" id="IPR008266">
    <property type="entry name" value="Tyr_kinase_AS"/>
</dbReference>
<name>A0A9P0ZGZ5_CUSEU</name>
<dbReference type="InterPro" id="IPR032675">
    <property type="entry name" value="LRR_dom_sf"/>
</dbReference>
<keyword evidence="6" id="KW-0677">Repeat</keyword>
<protein>
    <recommendedName>
        <fullName evidence="15">Protein kinase domain-containing protein</fullName>
    </recommendedName>
</protein>
<dbReference type="InterPro" id="IPR000719">
    <property type="entry name" value="Prot_kinase_dom"/>
</dbReference>
<evidence type="ECO:0000256" key="4">
    <source>
        <dbReference type="ARBA" id="ARBA00022692"/>
    </source>
</evidence>
<sequence>MESLRLFCVVLLGLVAMSADSLKDHTILLSIGKELAIPWWESNGPDFCSWKGIGCSSNQSSVEILDLSDSRLQGNISLISELKALKWLDLSGNNFHGSIPPSFGSLPHLEFLDLSFNNFENSIPKELGSLRHLKTLNISNNMLSGSLPDELKGLGGLSDLQIWANKLNGSIPMWVGNLTSLRVFAAYENQFTGPIPENLGLNSLLMSLNLHSNHIQGMIPDSLFAMGKLEALVLTQNRLVGNIPESIGKCKGLSSVRIGYNQLVGLVPKSVGDIVSLTYFEVDNNNLSGEILPEFAQCTNLTLLNLASNGFTGTIPQEFGKLTNLQELILSGNALYGEILTGAKNLNKLDLSNNRFNETIPQDICKTSRLQYLLLSQNSIRGEIPNGIGNCVKLLELQMGRNYLSGNIPPEIGHMKSLQISLNLSHNHLHGELPWELGKLDKLVSLDVSNNQISGNIPAELKGMLSLIDVNFSNNRLTGPIPIFVPLQKSSNTSFLGNKGLCGNPLSSSCGNVNGYYYNNHHRVSYRIILVVIGSGLAVFLSVAIVVVLFMIREREEKVGKSEGGEKICSKPVMVAGNIFVENLKQAIDFDEVVRASVKDSNKVSVSTFSTVFRADMPSGLILSVKRLKSMDKTVLQYQSKIIRELEKLSKLCHENLLRPVGFAIYEDNVLLLHQYFPNGTLAQFLHEYVRGPEELKSEWPRRLSIAIGVAEGLAFLHHVAIIHLDISSGNVVLDSNFRALVGEVEISRLLDPSRGTASISAVAGSFGYIPPEYAYTMQVTVPGNVYSFGVVLLEILTARLPVDEAFGEGMDLVKWVHGASARGETPEQILDATLSTVSFGWRKEMLAALKVALVCTDTTPAKRPKMKKVVEMLREITEI</sequence>
<feature type="domain" description="Protein kinase" evidence="15">
    <location>
        <begin position="598"/>
        <end position="878"/>
    </location>
</feature>
<dbReference type="SUPFAM" id="SSF56112">
    <property type="entry name" value="Protein kinase-like (PK-like)"/>
    <property type="match status" value="1"/>
</dbReference>
<dbReference type="InterPro" id="IPR055414">
    <property type="entry name" value="LRR_R13L4/SHOC2-like"/>
</dbReference>
<keyword evidence="7" id="KW-0547">Nucleotide-binding</keyword>
<evidence type="ECO:0000256" key="13">
    <source>
        <dbReference type="SAM" id="Phobius"/>
    </source>
</evidence>
<dbReference type="Gene3D" id="3.80.10.10">
    <property type="entry name" value="Ribonuclease Inhibitor"/>
    <property type="match status" value="5"/>
</dbReference>
<dbReference type="PROSITE" id="PS50011">
    <property type="entry name" value="PROTEIN_KINASE_DOM"/>
    <property type="match status" value="1"/>
</dbReference>
<keyword evidence="17" id="KW-1185">Reference proteome</keyword>
<evidence type="ECO:0000256" key="5">
    <source>
        <dbReference type="ARBA" id="ARBA00022729"/>
    </source>
</evidence>
<evidence type="ECO:0000259" key="15">
    <source>
        <dbReference type="PROSITE" id="PS50011"/>
    </source>
</evidence>
<dbReference type="EMBL" id="CAMAPE010000041">
    <property type="protein sequence ID" value="CAH9102801.1"/>
    <property type="molecule type" value="Genomic_DNA"/>
</dbReference>
<evidence type="ECO:0000256" key="9">
    <source>
        <dbReference type="ARBA" id="ARBA00022989"/>
    </source>
</evidence>
<dbReference type="FunFam" id="3.80.10.10:FF:000095">
    <property type="entry name" value="LRR receptor-like serine/threonine-protein kinase GSO1"/>
    <property type="match status" value="1"/>
</dbReference>
<evidence type="ECO:0000256" key="3">
    <source>
        <dbReference type="ARBA" id="ARBA00022679"/>
    </source>
</evidence>
<keyword evidence="5 14" id="KW-0732">Signal</keyword>
<keyword evidence="4 13" id="KW-0812">Transmembrane</keyword>
<dbReference type="PANTHER" id="PTHR48007">
    <property type="entry name" value="LEUCINE-RICH REPEAT RECEPTOR-LIKE PROTEIN KINASE PXC1"/>
    <property type="match status" value="1"/>
</dbReference>
<dbReference type="InterPro" id="IPR046959">
    <property type="entry name" value="PRK1-6/SRF4-like"/>
</dbReference>
<dbReference type="FunFam" id="1.10.510.10:FF:000388">
    <property type="entry name" value="Leucine-rich repeat receptor-like tyrosine-protein kinase PXC3"/>
    <property type="match status" value="1"/>
</dbReference>
<evidence type="ECO:0000313" key="16">
    <source>
        <dbReference type="EMBL" id="CAH9102801.1"/>
    </source>
</evidence>
<keyword evidence="12" id="KW-0325">Glycoprotein</keyword>
<proteinExistence type="predicted"/>
<keyword evidence="2" id="KW-0433">Leucine-rich repeat</keyword>
<dbReference type="PANTHER" id="PTHR48007:SF76">
    <property type="entry name" value="OS03G0145102 PROTEIN"/>
    <property type="match status" value="1"/>
</dbReference>
<dbReference type="InterPro" id="IPR003591">
    <property type="entry name" value="Leu-rich_rpt_typical-subtyp"/>
</dbReference>
<dbReference type="FunFam" id="3.80.10.10:FF:000129">
    <property type="entry name" value="Leucine-rich repeat receptor-like kinase"/>
    <property type="match status" value="1"/>
</dbReference>
<keyword evidence="3" id="KW-0808">Transferase</keyword>
<accession>A0A9P0ZGZ5</accession>
<gene>
    <name evidence="16" type="ORF">CEURO_LOCUS15922</name>
</gene>
<dbReference type="Gene3D" id="3.30.200.20">
    <property type="entry name" value="Phosphorylase Kinase, domain 1"/>
    <property type="match status" value="1"/>
</dbReference>
<feature type="transmembrane region" description="Helical" evidence="13">
    <location>
        <begin position="528"/>
        <end position="552"/>
    </location>
</feature>
<evidence type="ECO:0000256" key="11">
    <source>
        <dbReference type="ARBA" id="ARBA00023170"/>
    </source>
</evidence>
<comment type="caution">
    <text evidence="16">The sequence shown here is derived from an EMBL/GenBank/DDBJ whole genome shotgun (WGS) entry which is preliminary data.</text>
</comment>
<organism evidence="16 17">
    <name type="scientific">Cuscuta europaea</name>
    <name type="common">European dodder</name>
    <dbReference type="NCBI Taxonomy" id="41803"/>
    <lineage>
        <taxon>Eukaryota</taxon>
        <taxon>Viridiplantae</taxon>
        <taxon>Streptophyta</taxon>
        <taxon>Embryophyta</taxon>
        <taxon>Tracheophyta</taxon>
        <taxon>Spermatophyta</taxon>
        <taxon>Magnoliopsida</taxon>
        <taxon>eudicotyledons</taxon>
        <taxon>Gunneridae</taxon>
        <taxon>Pentapetalae</taxon>
        <taxon>asterids</taxon>
        <taxon>lamiids</taxon>
        <taxon>Solanales</taxon>
        <taxon>Convolvulaceae</taxon>
        <taxon>Cuscuteae</taxon>
        <taxon>Cuscuta</taxon>
        <taxon>Cuscuta subgen. Cuscuta</taxon>
    </lineage>
</organism>
<dbReference type="GO" id="GO:0004674">
    <property type="term" value="F:protein serine/threonine kinase activity"/>
    <property type="evidence" value="ECO:0007669"/>
    <property type="project" value="UniProtKB-EC"/>
</dbReference>
<dbReference type="GO" id="GO:0006952">
    <property type="term" value="P:defense response"/>
    <property type="evidence" value="ECO:0007669"/>
    <property type="project" value="UniProtKB-ARBA"/>
</dbReference>
<dbReference type="GO" id="GO:0016020">
    <property type="term" value="C:membrane"/>
    <property type="evidence" value="ECO:0007669"/>
    <property type="project" value="UniProtKB-SubCell"/>
</dbReference>
<dbReference type="FunFam" id="3.80.10.10:FF:000041">
    <property type="entry name" value="LRR receptor-like serine/threonine-protein kinase ERECTA"/>
    <property type="match status" value="1"/>
</dbReference>
<keyword evidence="8" id="KW-0067">ATP-binding</keyword>
<dbReference type="Pfam" id="PF23598">
    <property type="entry name" value="LRR_14"/>
    <property type="match status" value="1"/>
</dbReference>
<dbReference type="Proteomes" id="UP001152484">
    <property type="component" value="Unassembled WGS sequence"/>
</dbReference>
<dbReference type="AlphaFoldDB" id="A0A9P0ZGZ5"/>
<keyword evidence="9 13" id="KW-1133">Transmembrane helix</keyword>
<dbReference type="Gene3D" id="1.10.510.10">
    <property type="entry name" value="Transferase(Phosphotransferase) domain 1"/>
    <property type="match status" value="1"/>
</dbReference>
<dbReference type="SMART" id="SM00369">
    <property type="entry name" value="LRR_TYP"/>
    <property type="match status" value="7"/>
</dbReference>
<dbReference type="InterPro" id="IPR001245">
    <property type="entry name" value="Ser-Thr/Tyr_kinase_cat_dom"/>
</dbReference>
<dbReference type="GO" id="GO:0005524">
    <property type="term" value="F:ATP binding"/>
    <property type="evidence" value="ECO:0007669"/>
    <property type="project" value="UniProtKB-KW"/>
</dbReference>
<evidence type="ECO:0000313" key="17">
    <source>
        <dbReference type="Proteomes" id="UP001152484"/>
    </source>
</evidence>
<evidence type="ECO:0000256" key="8">
    <source>
        <dbReference type="ARBA" id="ARBA00022840"/>
    </source>
</evidence>
<evidence type="ECO:0000256" key="14">
    <source>
        <dbReference type="SAM" id="SignalP"/>
    </source>
</evidence>
<dbReference type="PROSITE" id="PS00109">
    <property type="entry name" value="PROTEIN_KINASE_TYR"/>
    <property type="match status" value="1"/>
</dbReference>
<comment type="subcellular location">
    <subcellularLocation>
        <location evidence="1">Membrane</location>
        <topology evidence="1">Single-pass type I membrane protein</topology>
    </subcellularLocation>
</comment>
<feature type="chain" id="PRO_5040447448" description="Protein kinase domain-containing protein" evidence="14">
    <location>
        <begin position="22"/>
        <end position="880"/>
    </location>
</feature>
<evidence type="ECO:0000256" key="1">
    <source>
        <dbReference type="ARBA" id="ARBA00004479"/>
    </source>
</evidence>
<dbReference type="GO" id="GO:0051707">
    <property type="term" value="P:response to other organism"/>
    <property type="evidence" value="ECO:0007669"/>
    <property type="project" value="UniProtKB-ARBA"/>
</dbReference>
<feature type="signal peptide" evidence="14">
    <location>
        <begin position="1"/>
        <end position="21"/>
    </location>
</feature>
<evidence type="ECO:0000256" key="12">
    <source>
        <dbReference type="ARBA" id="ARBA00023180"/>
    </source>
</evidence>
<evidence type="ECO:0000256" key="10">
    <source>
        <dbReference type="ARBA" id="ARBA00023136"/>
    </source>
</evidence>
<reference evidence="16" key="1">
    <citation type="submission" date="2022-07" db="EMBL/GenBank/DDBJ databases">
        <authorList>
            <person name="Macas J."/>
            <person name="Novak P."/>
            <person name="Neumann P."/>
        </authorList>
    </citation>
    <scope>NUCLEOTIDE SEQUENCE</scope>
</reference>